<dbReference type="PANTHER" id="PTHR43737:SF1">
    <property type="entry name" value="DUF1501 DOMAIN-CONTAINING PROTEIN"/>
    <property type="match status" value="1"/>
</dbReference>
<dbReference type="KEGG" id="fmr:Fuma_05014"/>
<reference evidence="1 2" key="1">
    <citation type="journal article" date="2016" name="Front. Microbiol.">
        <title>Fuerstia marisgermanicae gen. nov., sp. nov., an Unusual Member of the Phylum Planctomycetes from the German Wadden Sea.</title>
        <authorList>
            <person name="Kohn T."/>
            <person name="Heuer A."/>
            <person name="Jogler M."/>
            <person name="Vollmers J."/>
            <person name="Boedeker C."/>
            <person name="Bunk B."/>
            <person name="Rast P."/>
            <person name="Borchert D."/>
            <person name="Glockner I."/>
            <person name="Freese H.M."/>
            <person name="Klenk H.P."/>
            <person name="Overmann J."/>
            <person name="Kaster A.K."/>
            <person name="Rohde M."/>
            <person name="Wiegand S."/>
            <person name="Jogler C."/>
        </authorList>
    </citation>
    <scope>NUCLEOTIDE SEQUENCE [LARGE SCALE GENOMIC DNA]</scope>
    <source>
        <strain evidence="1 2">NH11</strain>
    </source>
</reference>
<dbReference type="PANTHER" id="PTHR43737">
    <property type="entry name" value="BLL7424 PROTEIN"/>
    <property type="match status" value="1"/>
</dbReference>
<organism evidence="1 2">
    <name type="scientific">Fuerstiella marisgermanici</name>
    <dbReference type="NCBI Taxonomy" id="1891926"/>
    <lineage>
        <taxon>Bacteria</taxon>
        <taxon>Pseudomonadati</taxon>
        <taxon>Planctomycetota</taxon>
        <taxon>Planctomycetia</taxon>
        <taxon>Planctomycetales</taxon>
        <taxon>Planctomycetaceae</taxon>
        <taxon>Fuerstiella</taxon>
    </lineage>
</organism>
<sequence length="374" mass="40369">MPLNSTRRHFLRQSSLIAMAPAIPAFLRPAAHASAKNNDERILVVVQLDGGNDGINTVVPFANDGYPQHRKELQLKTNRLAKVNDEVALHRSLRPLADLLDDVQFSIVQGVGYPNPNRSHDVSMAIWQTARFDRDDHKSFGWLGRAMDEHREANASGAADSVLLGTESPPVALRGRRSTSVSLAHLGDLKLRGKLTPKTPNVDPNDDLLAFARRASLDARGTAALIDEVAGSASRDGAPYPDTQLAGRLSSIAQLIKSGFSTRVYYAIQSGYDTHAGQLPSHSRLLNELGGALKAFQDDLNSAGLSDRILTLCFSEFGRRAAENASLGTDHGTAGPVFVMGSKATPTSPTRVTKAVFCGVSGQKFPLHLLLDYF</sequence>
<dbReference type="EMBL" id="CP017641">
    <property type="protein sequence ID" value="APZ95358.1"/>
    <property type="molecule type" value="Genomic_DNA"/>
</dbReference>
<dbReference type="OrthoDB" id="9779968at2"/>
<dbReference type="InterPro" id="IPR006311">
    <property type="entry name" value="TAT_signal"/>
</dbReference>
<dbReference type="Pfam" id="PF07394">
    <property type="entry name" value="DUF1501"/>
    <property type="match status" value="1"/>
</dbReference>
<accession>A0A1P8WMT4</accession>
<proteinExistence type="predicted"/>
<protein>
    <recommendedName>
        <fullName evidence="3">DUF1501 domain-containing protein</fullName>
    </recommendedName>
</protein>
<gene>
    <name evidence="1" type="ORF">Fuma_05014</name>
</gene>
<dbReference type="InterPro" id="IPR010869">
    <property type="entry name" value="DUF1501"/>
</dbReference>
<dbReference type="Proteomes" id="UP000187735">
    <property type="component" value="Chromosome"/>
</dbReference>
<evidence type="ECO:0000313" key="2">
    <source>
        <dbReference type="Proteomes" id="UP000187735"/>
    </source>
</evidence>
<dbReference type="PROSITE" id="PS51318">
    <property type="entry name" value="TAT"/>
    <property type="match status" value="1"/>
</dbReference>
<keyword evidence="2" id="KW-1185">Reference proteome</keyword>
<dbReference type="STRING" id="1891926.Fuma_05014"/>
<dbReference type="AlphaFoldDB" id="A0A1P8WMT4"/>
<name>A0A1P8WMT4_9PLAN</name>
<evidence type="ECO:0000313" key="1">
    <source>
        <dbReference type="EMBL" id="APZ95358.1"/>
    </source>
</evidence>
<evidence type="ECO:0008006" key="3">
    <source>
        <dbReference type="Google" id="ProtNLM"/>
    </source>
</evidence>
<dbReference type="RefSeq" id="WP_083732307.1">
    <property type="nucleotide sequence ID" value="NZ_CP017641.1"/>
</dbReference>